<dbReference type="PANTHER" id="PTHR43244">
    <property type="match status" value="1"/>
</dbReference>
<name>A0AAC9HN26_9PSEU</name>
<dbReference type="PANTHER" id="PTHR43244:SF1">
    <property type="entry name" value="5,10-METHYLENETETRAHYDROMETHANOPTERIN REDUCTASE"/>
    <property type="match status" value="1"/>
</dbReference>
<dbReference type="EMBL" id="CP014859">
    <property type="protein sequence ID" value="AOS61850.1"/>
    <property type="molecule type" value="Genomic_DNA"/>
</dbReference>
<protein>
    <submittedName>
        <fullName evidence="3">Coenzyme F420-dependent N5 N10-methylene tetrahydromethanopterin reductase-like protein</fullName>
    </submittedName>
</protein>
<evidence type="ECO:0000313" key="3">
    <source>
        <dbReference type="EMBL" id="AOS61850.1"/>
    </source>
</evidence>
<evidence type="ECO:0000256" key="1">
    <source>
        <dbReference type="ARBA" id="ARBA00023002"/>
    </source>
</evidence>
<keyword evidence="4" id="KW-1185">Reference proteome</keyword>
<dbReference type="InterPro" id="IPR036661">
    <property type="entry name" value="Luciferase-like_sf"/>
</dbReference>
<feature type="domain" description="Luciferase-like" evidence="2">
    <location>
        <begin position="8"/>
        <end position="284"/>
    </location>
</feature>
<dbReference type="SUPFAM" id="SSF51679">
    <property type="entry name" value="Bacterial luciferase-like"/>
    <property type="match status" value="1"/>
</dbReference>
<dbReference type="InterPro" id="IPR050564">
    <property type="entry name" value="F420-G6PD/mer"/>
</dbReference>
<sequence>MCFDRTFAPGRVVEFARRLEAGGADQLWIIEDCFYTAGVSLTATALAVTERLKVGIGILPAVARNPAITAMEIATLCGLAPGRVLPGIGHGVQSWMRQMGVRPASPLTALEEVLTAVNRLLAGEEVTVDGRYVKLDRVKLDQPPADPPPLLAGVQGPKSLALAGRAAGGIVLAEPTSPSYVRAALAQAAAPDDFQVTVFSFLGIAEDRRTAYRRMAPWLATKITEQTPGLTVLPFFGELVELFAKDGVDGLVGMPPEWWMELGPVGTHEDALTHIAALEEAGVHSIGLFPPPDVDVASAALEDVLRIANR</sequence>
<dbReference type="Gene3D" id="3.20.20.30">
    <property type="entry name" value="Luciferase-like domain"/>
    <property type="match status" value="1"/>
</dbReference>
<keyword evidence="1" id="KW-0560">Oxidoreductase</keyword>
<accession>A0AAC9HN26</accession>
<evidence type="ECO:0000313" key="4">
    <source>
        <dbReference type="Proteomes" id="UP000095210"/>
    </source>
</evidence>
<dbReference type="InterPro" id="IPR011251">
    <property type="entry name" value="Luciferase-like_dom"/>
</dbReference>
<dbReference type="Pfam" id="PF00296">
    <property type="entry name" value="Bac_luciferase"/>
    <property type="match status" value="1"/>
</dbReference>
<dbReference type="KEGG" id="ahm:TL08_05110"/>
<dbReference type="GO" id="GO:0016705">
    <property type="term" value="F:oxidoreductase activity, acting on paired donors, with incorporation or reduction of molecular oxygen"/>
    <property type="evidence" value="ECO:0007669"/>
    <property type="project" value="InterPro"/>
</dbReference>
<evidence type="ECO:0000259" key="2">
    <source>
        <dbReference type="Pfam" id="PF00296"/>
    </source>
</evidence>
<gene>
    <name evidence="3" type="ORF">TL08_05110</name>
</gene>
<organism evidence="3 4">
    <name type="scientific">Actinoalloteichus hymeniacidonis</name>
    <dbReference type="NCBI Taxonomy" id="340345"/>
    <lineage>
        <taxon>Bacteria</taxon>
        <taxon>Bacillati</taxon>
        <taxon>Actinomycetota</taxon>
        <taxon>Actinomycetes</taxon>
        <taxon>Pseudonocardiales</taxon>
        <taxon>Pseudonocardiaceae</taxon>
        <taxon>Actinoalloteichus</taxon>
    </lineage>
</organism>
<proteinExistence type="predicted"/>
<dbReference type="AlphaFoldDB" id="A0AAC9HN26"/>
<reference evidence="4" key="1">
    <citation type="submission" date="2016-03" db="EMBL/GenBank/DDBJ databases">
        <title>Complete genome sequence of the type strain Actinoalloteichus hymeniacidonis DSM 45092.</title>
        <authorList>
            <person name="Schaffert L."/>
            <person name="Albersmeier A."/>
            <person name="Winkler A."/>
            <person name="Kalinowski J."/>
            <person name="Zotchev S."/>
            <person name="Ruckert C."/>
        </authorList>
    </citation>
    <scope>NUCLEOTIDE SEQUENCE [LARGE SCALE GENOMIC DNA]</scope>
    <source>
        <strain evidence="4">HPA177(T) (DSM 45092(T))</strain>
    </source>
</reference>
<dbReference type="Proteomes" id="UP000095210">
    <property type="component" value="Chromosome"/>
</dbReference>